<dbReference type="EMBL" id="QFRJ01000004">
    <property type="protein sequence ID" value="PWH85798.1"/>
    <property type="molecule type" value="Genomic_DNA"/>
</dbReference>
<dbReference type="AlphaFoldDB" id="A0A2U2XDF2"/>
<reference evidence="1 2" key="2">
    <citation type="submission" date="2018-05" db="EMBL/GenBank/DDBJ databases">
        <authorList>
            <person name="Lanie J.A."/>
            <person name="Ng W.-L."/>
            <person name="Kazmierczak K.M."/>
            <person name="Andrzejewski T.M."/>
            <person name="Davidsen T.M."/>
            <person name="Wayne K.J."/>
            <person name="Tettelin H."/>
            <person name="Glass J.I."/>
            <person name="Rusch D."/>
            <person name="Podicherti R."/>
            <person name="Tsui H.-C.T."/>
            <person name="Winkler M.E."/>
        </authorList>
    </citation>
    <scope>NUCLEOTIDE SEQUENCE [LARGE SCALE GENOMIC DNA]</scope>
    <source>
        <strain evidence="1 2">C305</strain>
    </source>
</reference>
<accession>A0A2U2XDF2</accession>
<keyword evidence="2" id="KW-1185">Reference proteome</keyword>
<evidence type="ECO:0000313" key="2">
    <source>
        <dbReference type="Proteomes" id="UP000245370"/>
    </source>
</evidence>
<comment type="caution">
    <text evidence="1">The sequence shown here is derived from an EMBL/GenBank/DDBJ whole genome shotgun (WGS) entry which is preliminary data.</text>
</comment>
<protein>
    <submittedName>
        <fullName evidence="1">Uncharacterized protein</fullName>
    </submittedName>
</protein>
<sequence length="232" mass="26788">MCRLFQITVLLFISFLGYAQKDKNEIVFTDSFGNTIESIDSYFVFKLNNRTDSIQLENLHSNDYFRRSNEVHSLSSPIDSVPRDSNSRSLFVQSYHSTDLKIKCRKEKVEIVDSIDLNQDGVKEMFLHRKWNCSSKPPVPKPYGIGSGWQAFSQYEVWDILSKERIFRVKNVSQGAVALSTNITKHYGYSFIVEIDENGSLFLSDLTGRNIEIEMGEYVFDIEVGRYKKGMN</sequence>
<evidence type="ECO:0000313" key="1">
    <source>
        <dbReference type="EMBL" id="PWH85798.1"/>
    </source>
</evidence>
<gene>
    <name evidence="1" type="ORF">DIT68_06810</name>
</gene>
<organism evidence="1 2">
    <name type="scientific">Brumimicrobium oceani</name>
    <dbReference type="NCBI Taxonomy" id="2100725"/>
    <lineage>
        <taxon>Bacteria</taxon>
        <taxon>Pseudomonadati</taxon>
        <taxon>Bacteroidota</taxon>
        <taxon>Flavobacteriia</taxon>
        <taxon>Flavobacteriales</taxon>
        <taxon>Crocinitomicaceae</taxon>
        <taxon>Brumimicrobium</taxon>
    </lineage>
</organism>
<name>A0A2U2XDF2_9FLAO</name>
<dbReference type="OrthoDB" id="1467015at2"/>
<dbReference type="RefSeq" id="WP_109359077.1">
    <property type="nucleotide sequence ID" value="NZ_QFRJ01000004.1"/>
</dbReference>
<proteinExistence type="predicted"/>
<dbReference type="Proteomes" id="UP000245370">
    <property type="component" value="Unassembled WGS sequence"/>
</dbReference>
<reference evidence="1 2" key="1">
    <citation type="submission" date="2018-05" db="EMBL/GenBank/DDBJ databases">
        <title>Brumimicrobium oceani sp. nov., isolated from coastal sediment.</title>
        <authorList>
            <person name="Kou Y."/>
        </authorList>
    </citation>
    <scope>NUCLEOTIDE SEQUENCE [LARGE SCALE GENOMIC DNA]</scope>
    <source>
        <strain evidence="1 2">C305</strain>
    </source>
</reference>